<comment type="caution">
    <text evidence="1">The sequence shown here is derived from an EMBL/GenBank/DDBJ whole genome shotgun (WGS) entry which is preliminary data.</text>
</comment>
<reference evidence="1" key="1">
    <citation type="submission" date="2022-08" db="EMBL/GenBank/DDBJ databases">
        <title>Genomic Encyclopedia of Type Strains, Phase V (KMG-V): Genome sequencing to study the core and pangenomes of soil and plant-associated prokaryotes.</title>
        <authorList>
            <person name="Whitman W."/>
        </authorList>
    </citation>
    <scope>NUCLEOTIDE SEQUENCE</scope>
    <source>
        <strain evidence="1">SP3049</strain>
    </source>
</reference>
<sequence>MGMDHKIPCCLECDCPLEPSYVSELVESDHALYECPECFALYRVSIYPGYTPTYCERV</sequence>
<gene>
    <name evidence="1" type="ORF">GGP61_001585</name>
</gene>
<evidence type="ECO:0000313" key="1">
    <source>
        <dbReference type="EMBL" id="MCS3709981.1"/>
    </source>
</evidence>
<organism evidence="1 2">
    <name type="scientific">Salinibacter ruber</name>
    <dbReference type="NCBI Taxonomy" id="146919"/>
    <lineage>
        <taxon>Bacteria</taxon>
        <taxon>Pseudomonadati</taxon>
        <taxon>Rhodothermota</taxon>
        <taxon>Rhodothermia</taxon>
        <taxon>Rhodothermales</taxon>
        <taxon>Salinibacteraceae</taxon>
        <taxon>Salinibacter</taxon>
    </lineage>
</organism>
<evidence type="ECO:0000313" key="2">
    <source>
        <dbReference type="Proteomes" id="UP001155057"/>
    </source>
</evidence>
<dbReference type="Proteomes" id="UP001155057">
    <property type="component" value="Unassembled WGS sequence"/>
</dbReference>
<name>A0A9X2Q2D3_9BACT</name>
<dbReference type="EMBL" id="JANUAE010000004">
    <property type="protein sequence ID" value="MCS3709981.1"/>
    <property type="molecule type" value="Genomic_DNA"/>
</dbReference>
<dbReference type="AlphaFoldDB" id="A0A9X2Q2D3"/>
<proteinExistence type="predicted"/>
<protein>
    <submittedName>
        <fullName evidence="1">Uncharacterized protein</fullName>
    </submittedName>
</protein>
<accession>A0A9X2Q2D3</accession>